<evidence type="ECO:0000313" key="1">
    <source>
        <dbReference type="EMBL" id="CAC15840.1"/>
    </source>
</evidence>
<sequence>MAKRITFLRLSEDDKELLQRLAKYYNIAEADVIRIALKEFARNHKFLADNE</sequence>
<reference evidence="1" key="1">
    <citation type="journal article" date="2000" name="J. Mol. Biol.">
        <title>Evolution of the family of pRN plasmids and their integrase-mediated insertion into the chromosome of the crenarchaeon Sulfolobus solfataricus.</title>
        <authorList>
            <person name="Peng X."/>
            <person name="Holz I."/>
            <person name="Zillig W."/>
            <person name="Garrett R.A."/>
            <person name="She Q."/>
        </authorList>
    </citation>
    <scope>NUCLEOTIDE SEQUENCE [LARGE SCALE GENOMIC DNA]</scope>
    <source>
        <strain evidence="1">HEN7H2</strain>
        <plasmid evidence="1">pHEN7</plasmid>
    </source>
</reference>
<dbReference type="EMBL" id="AJ294536">
    <property type="protein sequence ID" value="CAC15840.1"/>
    <property type="molecule type" value="Genomic_DNA"/>
</dbReference>
<dbReference type="AlphaFoldDB" id="Q9HH93"/>
<keyword evidence="1" id="KW-0614">Plasmid</keyword>
<accession>Q9HH93</accession>
<proteinExistence type="predicted"/>
<dbReference type="CDD" id="cd22234">
    <property type="entry name" value="RHH_MobB-like"/>
    <property type="match status" value="1"/>
</dbReference>
<protein>
    <submittedName>
        <fullName evidence="1">CopG protein</fullName>
    </submittedName>
</protein>
<geneLocation type="plasmid" evidence="1">
    <name>pHEN7</name>
</geneLocation>
<dbReference type="InterPro" id="IPR013321">
    <property type="entry name" value="Arc_rbn_hlx_hlx"/>
</dbReference>
<organism evidence="1">
    <name type="scientific">Saccharolobus islandicus</name>
    <name type="common">Sulfolobus islandicus</name>
    <dbReference type="NCBI Taxonomy" id="43080"/>
    <lineage>
        <taxon>Archaea</taxon>
        <taxon>Thermoproteota</taxon>
        <taxon>Thermoprotei</taxon>
        <taxon>Sulfolobales</taxon>
        <taxon>Sulfolobaceae</taxon>
        <taxon>Saccharolobus</taxon>
    </lineage>
</organism>
<dbReference type="Gene3D" id="1.10.1220.10">
    <property type="entry name" value="Met repressor-like"/>
    <property type="match status" value="1"/>
</dbReference>
<gene>
    <name evidence="1" type="primary">CopG</name>
</gene>
<name>Q9HH93_SACIS</name>
<dbReference type="GO" id="GO:0006355">
    <property type="term" value="P:regulation of DNA-templated transcription"/>
    <property type="evidence" value="ECO:0007669"/>
    <property type="project" value="InterPro"/>
</dbReference>